<evidence type="ECO:0008006" key="4">
    <source>
        <dbReference type="Google" id="ProtNLM"/>
    </source>
</evidence>
<feature type="transmembrane region" description="Helical" evidence="1">
    <location>
        <begin position="445"/>
        <end position="466"/>
    </location>
</feature>
<keyword evidence="1" id="KW-1133">Transmembrane helix</keyword>
<evidence type="ECO:0000313" key="2">
    <source>
        <dbReference type="EMBL" id="MEI2453725.1"/>
    </source>
</evidence>
<dbReference type="RefSeq" id="WP_064748040.1">
    <property type="nucleotide sequence ID" value="NZ_JBANDL010000002.1"/>
</dbReference>
<comment type="caution">
    <text evidence="2">The sequence shown here is derived from an EMBL/GenBank/DDBJ whole genome shotgun (WGS) entry which is preliminary data.</text>
</comment>
<feature type="transmembrane region" description="Helical" evidence="1">
    <location>
        <begin position="324"/>
        <end position="348"/>
    </location>
</feature>
<feature type="transmembrane region" description="Helical" evidence="1">
    <location>
        <begin position="296"/>
        <end position="317"/>
    </location>
</feature>
<feature type="transmembrane region" description="Helical" evidence="1">
    <location>
        <begin position="189"/>
        <end position="222"/>
    </location>
</feature>
<feature type="transmembrane region" description="Helical" evidence="1">
    <location>
        <begin position="6"/>
        <end position="26"/>
    </location>
</feature>
<feature type="transmembrane region" description="Helical" evidence="1">
    <location>
        <begin position="535"/>
        <end position="553"/>
    </location>
</feature>
<feature type="transmembrane region" description="Helical" evidence="1">
    <location>
        <begin position="391"/>
        <end position="412"/>
    </location>
</feature>
<reference evidence="2 3" key="1">
    <citation type="submission" date="2024-02" db="EMBL/GenBank/DDBJ databases">
        <title>Lysobacter Genome Sequencing and Mining.</title>
        <authorList>
            <person name="Bierman J."/>
            <person name="Walker M.C."/>
        </authorList>
    </citation>
    <scope>NUCLEOTIDE SEQUENCE [LARGE SCALE GENOMIC DNA]</scope>
    <source>
        <strain evidence="2 3">PB6250</strain>
    </source>
</reference>
<organism evidence="2 3">
    <name type="scientific">Lysobacter firmicutimachus</name>
    <dbReference type="NCBI Taxonomy" id="1792846"/>
    <lineage>
        <taxon>Bacteria</taxon>
        <taxon>Pseudomonadati</taxon>
        <taxon>Pseudomonadota</taxon>
        <taxon>Gammaproteobacteria</taxon>
        <taxon>Lysobacterales</taxon>
        <taxon>Lysobacteraceae</taxon>
        <taxon>Lysobacter</taxon>
    </lineage>
</organism>
<feature type="transmembrane region" description="Helical" evidence="1">
    <location>
        <begin position="473"/>
        <end position="493"/>
    </location>
</feature>
<name>A0ABU8CZR5_9GAMM</name>
<evidence type="ECO:0000313" key="3">
    <source>
        <dbReference type="Proteomes" id="UP001387215"/>
    </source>
</evidence>
<accession>A0ABU8CZR5</accession>
<evidence type="ECO:0000256" key="1">
    <source>
        <dbReference type="SAM" id="Phobius"/>
    </source>
</evidence>
<gene>
    <name evidence="2" type="ORF">V2J18_03430</name>
</gene>
<dbReference type="Proteomes" id="UP001387215">
    <property type="component" value="Unassembled WGS sequence"/>
</dbReference>
<sequence length="683" mass="73908">MEYLKALAEFGIWTAIYPSGLGVIALGGEKIRVLARNALVTLCVGSAAWTVLLIALALSGLFFPVAIGILGWGVTIVFLVDPHRRRAMRDALPDWRWSLVPVALIVVVAGFLYAGFPKQSLLGERDEGIYAQHALHLLRAGTSRIDLQRLGIATDPAVEAIEQGRSPELPGIYPTGTAWTYQFSAATPVWMAMLGALLGPLAIFRLNAVIGVLNCLAFYALAVRCLPPGRRHWAVAALAAFAFQPAQVWISRNSLSEPFCAWFVLNGLWIAAFAISRRSAALGWFGGAMLGMSTLVRIDAVVFSLTASLAAVCFVAIDRTRGRSLASVAICIAAGCSLSTVLALLYFAVFVRPYLIGLADLVLPALSASLSCLLGAWLCSRMRFQPLSLRASNAMAWWAAAGFLAVFVYAMWIRPSVQPYALIESKLVPHLNGTRDYREISLGNLSAYLGTWVVLAAALGAGVGLWRVLRRPTAIAADWMMLFLFVPMTIYLWRPMISPDHVWAARRWVPTVFPAILVFAAIGAALVGSLAPRRVRTVAIAAVSLALSAHLLWQQREYLFLREDRDMVAQIEAIAGFLPVDSVSYVAGSGPLASALLSGFGRPVAMLPAQPQPLSAERLARYGGCAGRPCVIVHPSNQAIAGSGARTLAELPIVRVRRNTAFHAPARGVHQERSDWRITRIEP</sequence>
<feature type="transmembrane region" description="Helical" evidence="1">
    <location>
        <begin position="95"/>
        <end position="116"/>
    </location>
</feature>
<keyword evidence="3" id="KW-1185">Reference proteome</keyword>
<keyword evidence="1" id="KW-0472">Membrane</keyword>
<feature type="transmembrane region" description="Helical" evidence="1">
    <location>
        <begin position="38"/>
        <end position="56"/>
    </location>
</feature>
<protein>
    <recommendedName>
        <fullName evidence="4">Glycosyltransferase RgtA/B/C/D-like domain-containing protein</fullName>
    </recommendedName>
</protein>
<feature type="transmembrane region" description="Helical" evidence="1">
    <location>
        <begin position="62"/>
        <end position="83"/>
    </location>
</feature>
<dbReference type="EMBL" id="JBANDL010000002">
    <property type="protein sequence ID" value="MEI2453725.1"/>
    <property type="molecule type" value="Genomic_DNA"/>
</dbReference>
<keyword evidence="1" id="KW-0812">Transmembrane</keyword>
<feature type="transmembrane region" description="Helical" evidence="1">
    <location>
        <begin position="259"/>
        <end position="276"/>
    </location>
</feature>
<feature type="transmembrane region" description="Helical" evidence="1">
    <location>
        <begin position="354"/>
        <end position="379"/>
    </location>
</feature>
<proteinExistence type="predicted"/>
<feature type="transmembrane region" description="Helical" evidence="1">
    <location>
        <begin position="508"/>
        <end position="528"/>
    </location>
</feature>